<protein>
    <submittedName>
        <fullName evidence="1">Uncharacterized protein</fullName>
    </submittedName>
</protein>
<dbReference type="EMBL" id="JAMZIH010000414">
    <property type="protein sequence ID" value="KAJ1679383.1"/>
    <property type="molecule type" value="Genomic_DNA"/>
</dbReference>
<gene>
    <name evidence="1" type="ORF">EV182_002162</name>
</gene>
<evidence type="ECO:0000313" key="2">
    <source>
        <dbReference type="Proteomes" id="UP001145114"/>
    </source>
</evidence>
<keyword evidence="2" id="KW-1185">Reference proteome</keyword>
<dbReference type="Proteomes" id="UP001145114">
    <property type="component" value="Unassembled WGS sequence"/>
</dbReference>
<evidence type="ECO:0000313" key="1">
    <source>
        <dbReference type="EMBL" id="KAJ1679383.1"/>
    </source>
</evidence>
<proteinExistence type="predicted"/>
<name>A0ACC1HUF1_9FUNG</name>
<accession>A0ACC1HUF1</accession>
<organism evidence="1 2">
    <name type="scientific">Spiromyces aspiralis</name>
    <dbReference type="NCBI Taxonomy" id="68401"/>
    <lineage>
        <taxon>Eukaryota</taxon>
        <taxon>Fungi</taxon>
        <taxon>Fungi incertae sedis</taxon>
        <taxon>Zoopagomycota</taxon>
        <taxon>Kickxellomycotina</taxon>
        <taxon>Kickxellomycetes</taxon>
        <taxon>Kickxellales</taxon>
        <taxon>Kickxellaceae</taxon>
        <taxon>Spiromyces</taxon>
    </lineage>
</organism>
<reference evidence="1" key="1">
    <citation type="submission" date="2022-06" db="EMBL/GenBank/DDBJ databases">
        <title>Phylogenomic reconstructions and comparative analyses of Kickxellomycotina fungi.</title>
        <authorList>
            <person name="Reynolds N.K."/>
            <person name="Stajich J.E."/>
            <person name="Barry K."/>
            <person name="Grigoriev I.V."/>
            <person name="Crous P."/>
            <person name="Smith M.E."/>
        </authorList>
    </citation>
    <scope>NUCLEOTIDE SEQUENCE</scope>
    <source>
        <strain evidence="1">RSA 2271</strain>
    </source>
</reference>
<sequence>MFNHLTPPPTTVNTNNGGPSTRQISLTCSGHTRPVVQLSFSKALPDGSYYLVSACKDGKPILCDGKTGDWLGTFIGHKGAVWSIMLDDRSDNAVTASADFTAKVWDAHTGQELVSLPHEHIVRSADFVDGKRDQVVTGGQERLIRLFDLNRPDSPATLNVCHKTTVKNVRWISAASLVMSSSEDGAIHLTDLRTGKPARTLSVPEKLTRVSVSIDGSLVSCGAGNKAYIWDAKECQLLKNVPLGYDASVVSVHPGRTRFVVGSVSETCARVHDYESGAEIAQMAQSMLQEDGTVRLWQTIPGTAYGLWQPRTI</sequence>
<comment type="caution">
    <text evidence="1">The sequence shown here is derived from an EMBL/GenBank/DDBJ whole genome shotgun (WGS) entry which is preliminary data.</text>
</comment>